<evidence type="ECO:0000313" key="2">
    <source>
        <dbReference type="Proteomes" id="UP001064048"/>
    </source>
</evidence>
<reference evidence="1 2" key="1">
    <citation type="journal article" date="2022" name="Genome Biol. Evol.">
        <title>The Spruce Budworm Genome: Reconstructing the Evolutionary History of Antifreeze Proteins.</title>
        <authorList>
            <person name="Beliveau C."/>
            <person name="Gagne P."/>
            <person name="Picq S."/>
            <person name="Vernygora O."/>
            <person name="Keeling C.I."/>
            <person name="Pinkney K."/>
            <person name="Doucet D."/>
            <person name="Wen F."/>
            <person name="Johnston J.S."/>
            <person name="Maaroufi H."/>
            <person name="Boyle B."/>
            <person name="Laroche J."/>
            <person name="Dewar K."/>
            <person name="Juretic N."/>
            <person name="Blackburn G."/>
            <person name="Nisole A."/>
            <person name="Brunet B."/>
            <person name="Brandao M."/>
            <person name="Lumley L."/>
            <person name="Duan J."/>
            <person name="Quan G."/>
            <person name="Lucarotti C.J."/>
            <person name="Roe A.D."/>
            <person name="Sperling F.A.H."/>
            <person name="Levesque R.C."/>
            <person name="Cusson M."/>
        </authorList>
    </citation>
    <scope>NUCLEOTIDE SEQUENCE [LARGE SCALE GENOMIC DNA]</scope>
    <source>
        <strain evidence="1">Glfc:IPQL:Cfum</strain>
    </source>
</reference>
<protein>
    <submittedName>
        <fullName evidence="1">Uncharacterized protein</fullName>
    </submittedName>
</protein>
<feature type="non-terminal residue" evidence="1">
    <location>
        <position position="1"/>
    </location>
</feature>
<organism evidence="1 2">
    <name type="scientific">Choristoneura fumiferana</name>
    <name type="common">Spruce budworm moth</name>
    <name type="synonym">Archips fumiferana</name>
    <dbReference type="NCBI Taxonomy" id="7141"/>
    <lineage>
        <taxon>Eukaryota</taxon>
        <taxon>Metazoa</taxon>
        <taxon>Ecdysozoa</taxon>
        <taxon>Arthropoda</taxon>
        <taxon>Hexapoda</taxon>
        <taxon>Insecta</taxon>
        <taxon>Pterygota</taxon>
        <taxon>Neoptera</taxon>
        <taxon>Endopterygota</taxon>
        <taxon>Lepidoptera</taxon>
        <taxon>Glossata</taxon>
        <taxon>Ditrysia</taxon>
        <taxon>Tortricoidea</taxon>
        <taxon>Tortricidae</taxon>
        <taxon>Tortricinae</taxon>
        <taxon>Choristoneura</taxon>
    </lineage>
</organism>
<name>A0ACC0K4E9_CHOFU</name>
<dbReference type="EMBL" id="CM046131">
    <property type="protein sequence ID" value="KAI8431278.1"/>
    <property type="molecule type" value="Genomic_DNA"/>
</dbReference>
<proteinExistence type="predicted"/>
<sequence length="240" mass="27562">CLIVWSCSLLHPATWFGMRDRRRLVVTRVRLQEQQLRALEEELRALRRDMAETKGSARACRPCRRCSAWSCVALQCGVCPPCPAQCNPEAPPCAMLRAEVLRRKDDAERERCLAREAAARLRQLELKMEGLATHTDMTVGTKEQAFEQEVSVRALKQCYRETREEADELRALLTEQGTQLQDYRVKIKFQEKLQELSPVPDLLKATQLRLADAQQQQAGAEHRAEQLARELNCAREKVYT</sequence>
<dbReference type="Proteomes" id="UP001064048">
    <property type="component" value="Chromosome Z"/>
</dbReference>
<evidence type="ECO:0000313" key="1">
    <source>
        <dbReference type="EMBL" id="KAI8431278.1"/>
    </source>
</evidence>
<accession>A0ACC0K4E9</accession>
<keyword evidence="2" id="KW-1185">Reference proteome</keyword>
<comment type="caution">
    <text evidence="1">The sequence shown here is derived from an EMBL/GenBank/DDBJ whole genome shotgun (WGS) entry which is preliminary data.</text>
</comment>
<gene>
    <name evidence="1" type="ORF">MSG28_001303</name>
</gene>